<accession>A0A3P7NQR7</accession>
<reference evidence="2 3" key="1">
    <citation type="submission" date="2018-11" db="EMBL/GenBank/DDBJ databases">
        <authorList>
            <consortium name="Pathogen Informatics"/>
        </authorList>
    </citation>
    <scope>NUCLEOTIDE SEQUENCE [LARGE SCALE GENOMIC DNA]</scope>
</reference>
<evidence type="ECO:0000313" key="2">
    <source>
        <dbReference type="EMBL" id="VDN11539.1"/>
    </source>
</evidence>
<dbReference type="AlphaFoldDB" id="A0A3P7NQR7"/>
<organism evidence="2 3">
    <name type="scientific">Dibothriocephalus latus</name>
    <name type="common">Fish tapeworm</name>
    <name type="synonym">Diphyllobothrium latum</name>
    <dbReference type="NCBI Taxonomy" id="60516"/>
    <lineage>
        <taxon>Eukaryota</taxon>
        <taxon>Metazoa</taxon>
        <taxon>Spiralia</taxon>
        <taxon>Lophotrochozoa</taxon>
        <taxon>Platyhelminthes</taxon>
        <taxon>Cestoda</taxon>
        <taxon>Eucestoda</taxon>
        <taxon>Diphyllobothriidea</taxon>
        <taxon>Diphyllobothriidae</taxon>
        <taxon>Dibothriocephalus</taxon>
    </lineage>
</organism>
<gene>
    <name evidence="2" type="ORF">DILT_LOCUS7370</name>
</gene>
<protein>
    <submittedName>
        <fullName evidence="2">Uncharacterized protein</fullName>
    </submittedName>
</protein>
<feature type="compositionally biased region" description="Polar residues" evidence="1">
    <location>
        <begin position="53"/>
        <end position="63"/>
    </location>
</feature>
<proteinExistence type="predicted"/>
<feature type="region of interest" description="Disordered" evidence="1">
    <location>
        <begin position="28"/>
        <end position="111"/>
    </location>
</feature>
<dbReference type="EMBL" id="UYRU01051677">
    <property type="protein sequence ID" value="VDN11539.1"/>
    <property type="molecule type" value="Genomic_DNA"/>
</dbReference>
<sequence length="137" mass="15353">MTGPTSQQCPTAYNYFQDSVTTFVHSKRPSANGLADDLRQPWVSSLPRFPSQHPMSQEQVQHSQQDKEGDSTDGFNVNGVELKHVTSMQVNSKNKTRSLPRDTLAPGSNKPLLDHAAELQGRRLRGEIDNIFFQNMV</sequence>
<evidence type="ECO:0000256" key="1">
    <source>
        <dbReference type="SAM" id="MobiDB-lite"/>
    </source>
</evidence>
<dbReference type="OrthoDB" id="10421615at2759"/>
<evidence type="ECO:0000313" key="3">
    <source>
        <dbReference type="Proteomes" id="UP000281553"/>
    </source>
</evidence>
<keyword evidence="3" id="KW-1185">Reference proteome</keyword>
<name>A0A3P7NQR7_DIBLA</name>
<dbReference type="Proteomes" id="UP000281553">
    <property type="component" value="Unassembled WGS sequence"/>
</dbReference>